<reference evidence="4 5" key="1">
    <citation type="submission" date="2021-03" db="EMBL/GenBank/DDBJ databases">
        <title>Genomic Encyclopedia of Type Strains, Phase III (KMG-III): the genomes of soil and plant-associated and newly described type strains.</title>
        <authorList>
            <person name="Whitman W."/>
        </authorList>
    </citation>
    <scope>NUCLEOTIDE SEQUENCE [LARGE SCALE GENOMIC DNA]</scope>
    <source>
        <strain evidence="4 5">IMMIB AFH-6</strain>
    </source>
</reference>
<dbReference type="Pfam" id="PF00132">
    <property type="entry name" value="Hexapep"/>
    <property type="match status" value="1"/>
</dbReference>
<sequence>MTIITKETEKDDAPKSDVDPTPVPTVRVAVVGCGYWGINLVRNFHALGALAAISEASPTRAEELSRQFEVPALPFEAVLADPAIHAVVLATPAETHAALAIRAIEAGKHVFVEKPLALAEADAARVRRAADAHGRVVMVGHLLQYHPAFLRLKQMVAEGRLGRLRYVYSNRLNLGKFRNTENVFWSFAPHDISMILALTGGPPDRVQAVGHSFLYTGIADLTTTHMTFRNGISGHIHVSWLHPFKEQKLVVVGDAGMAVFNDAEPWGSKLMLYPHKVDWRDGMPSPNRADAVPIEVLPAEPLRLECLHFLDCVRDGKRPRTDVTEGIGVLAVLEAAQQSMKSGAPVDLAVAEPVAAPPPAPYTAHPTACIDDGAAIGAGTKIWHFSHILKNTVIGRDCTIGQNVVIGPNVTVGDRCKIQNNVSLYAGVTLEDGVFCGPSCVFTNVNNPRAEVERKDEFRPTPVGRGATIGANATIVCGHSLGAYSFVAAGAVVTKDVPPHALVAGNPARRIGWMSHAGEKLGPDLVCPRTGTRYCLDGPDRLVEAVEEAQIA</sequence>
<organism evidence="4 5">
    <name type="scientific">Azospirillum rugosum</name>
    <dbReference type="NCBI Taxonomy" id="416170"/>
    <lineage>
        <taxon>Bacteria</taxon>
        <taxon>Pseudomonadati</taxon>
        <taxon>Pseudomonadota</taxon>
        <taxon>Alphaproteobacteria</taxon>
        <taxon>Rhodospirillales</taxon>
        <taxon>Azospirillaceae</taxon>
        <taxon>Azospirillum</taxon>
    </lineage>
</organism>
<dbReference type="Gene3D" id="3.40.50.720">
    <property type="entry name" value="NAD(P)-binding Rossmann-like Domain"/>
    <property type="match status" value="1"/>
</dbReference>
<proteinExistence type="predicted"/>
<dbReference type="Proteomes" id="UP000781958">
    <property type="component" value="Unassembled WGS sequence"/>
</dbReference>
<dbReference type="InterPro" id="IPR001451">
    <property type="entry name" value="Hexapep"/>
</dbReference>
<feature type="region of interest" description="Disordered" evidence="1">
    <location>
        <begin position="1"/>
        <end position="21"/>
    </location>
</feature>
<dbReference type="InterPro" id="IPR011004">
    <property type="entry name" value="Trimer_LpxA-like_sf"/>
</dbReference>
<evidence type="ECO:0000313" key="5">
    <source>
        <dbReference type="Proteomes" id="UP000781958"/>
    </source>
</evidence>
<gene>
    <name evidence="4" type="ORF">J2851_001030</name>
</gene>
<dbReference type="Gene3D" id="3.30.360.10">
    <property type="entry name" value="Dihydrodipicolinate Reductase, domain 2"/>
    <property type="match status" value="1"/>
</dbReference>
<dbReference type="Pfam" id="PF22725">
    <property type="entry name" value="GFO_IDH_MocA_C3"/>
    <property type="match status" value="1"/>
</dbReference>
<evidence type="ECO:0000256" key="1">
    <source>
        <dbReference type="SAM" id="MobiDB-lite"/>
    </source>
</evidence>
<dbReference type="SUPFAM" id="SSF51161">
    <property type="entry name" value="Trimeric LpxA-like enzymes"/>
    <property type="match status" value="1"/>
</dbReference>
<name>A0ABS4SFD0_9PROT</name>
<protein>
    <submittedName>
        <fullName evidence="4">Dehydrogenase/acetyltransferase-like isoleucine patch superfamily enzyme</fullName>
    </submittedName>
</protein>
<accession>A0ABS4SFD0</accession>
<dbReference type="SUPFAM" id="SSF55347">
    <property type="entry name" value="Glyceraldehyde-3-phosphate dehydrogenase-like, C-terminal domain"/>
    <property type="match status" value="1"/>
</dbReference>
<dbReference type="PANTHER" id="PTHR43377:SF6">
    <property type="entry name" value="GFO_IDH_MOCA-LIKE OXIDOREDUCTASE N-TERMINAL DOMAIN-CONTAINING PROTEIN"/>
    <property type="match status" value="1"/>
</dbReference>
<keyword evidence="5" id="KW-1185">Reference proteome</keyword>
<comment type="caution">
    <text evidence="4">The sequence shown here is derived from an EMBL/GenBank/DDBJ whole genome shotgun (WGS) entry which is preliminary data.</text>
</comment>
<feature type="compositionally biased region" description="Basic and acidic residues" evidence="1">
    <location>
        <begin position="1"/>
        <end position="18"/>
    </location>
</feature>
<dbReference type="Pfam" id="PF14602">
    <property type="entry name" value="Hexapep_2"/>
    <property type="match status" value="1"/>
</dbReference>
<dbReference type="InterPro" id="IPR000683">
    <property type="entry name" value="Gfo/Idh/MocA-like_OxRdtase_N"/>
</dbReference>
<dbReference type="Pfam" id="PF01408">
    <property type="entry name" value="GFO_IDH_MocA"/>
    <property type="match status" value="1"/>
</dbReference>
<dbReference type="InterPro" id="IPR036291">
    <property type="entry name" value="NAD(P)-bd_dom_sf"/>
</dbReference>
<evidence type="ECO:0000259" key="2">
    <source>
        <dbReference type="Pfam" id="PF01408"/>
    </source>
</evidence>
<feature type="domain" description="Gfo/Idh/MocA-like oxidoreductase N-terminal" evidence="2">
    <location>
        <begin position="26"/>
        <end position="141"/>
    </location>
</feature>
<evidence type="ECO:0000259" key="3">
    <source>
        <dbReference type="Pfam" id="PF22725"/>
    </source>
</evidence>
<dbReference type="CDD" id="cd03358">
    <property type="entry name" value="LbH_WxcM_N_like"/>
    <property type="match status" value="1"/>
</dbReference>
<dbReference type="InterPro" id="IPR055170">
    <property type="entry name" value="GFO_IDH_MocA-like_dom"/>
</dbReference>
<dbReference type="EMBL" id="JAGINP010000003">
    <property type="protein sequence ID" value="MBP2291281.1"/>
    <property type="molecule type" value="Genomic_DNA"/>
</dbReference>
<evidence type="ECO:0000313" key="4">
    <source>
        <dbReference type="EMBL" id="MBP2291281.1"/>
    </source>
</evidence>
<dbReference type="InterPro" id="IPR051450">
    <property type="entry name" value="Gfo/Idh/MocA_Oxidoreductases"/>
</dbReference>
<dbReference type="PANTHER" id="PTHR43377">
    <property type="entry name" value="BILIVERDIN REDUCTASE A"/>
    <property type="match status" value="1"/>
</dbReference>
<dbReference type="SUPFAM" id="SSF51735">
    <property type="entry name" value="NAD(P)-binding Rossmann-fold domains"/>
    <property type="match status" value="1"/>
</dbReference>
<feature type="domain" description="GFO/IDH/MocA-like oxidoreductase" evidence="3">
    <location>
        <begin position="149"/>
        <end position="258"/>
    </location>
</feature>
<dbReference type="RefSeq" id="WP_209764691.1">
    <property type="nucleotide sequence ID" value="NZ_JAGINP010000003.1"/>
</dbReference>
<dbReference type="Gene3D" id="2.160.10.10">
    <property type="entry name" value="Hexapeptide repeat proteins"/>
    <property type="match status" value="1"/>
</dbReference>